<dbReference type="InterPro" id="IPR035684">
    <property type="entry name" value="ArgRS_core"/>
</dbReference>
<dbReference type="PANTHER" id="PTHR11956:SF5">
    <property type="entry name" value="ARGININE--TRNA LIGASE, CYTOPLASMIC"/>
    <property type="match status" value="1"/>
</dbReference>
<accession>A0A8S1GWM0</accession>
<dbReference type="GO" id="GO:0005829">
    <property type="term" value="C:cytosol"/>
    <property type="evidence" value="ECO:0007669"/>
    <property type="project" value="UniProtKB-SubCell"/>
</dbReference>
<keyword evidence="4" id="KW-0963">Cytoplasm</keyword>
<evidence type="ECO:0000256" key="7">
    <source>
        <dbReference type="ARBA" id="ARBA00022840"/>
    </source>
</evidence>
<evidence type="ECO:0000256" key="4">
    <source>
        <dbReference type="ARBA" id="ARBA00022490"/>
    </source>
</evidence>
<dbReference type="EC" id="6.1.1.19" evidence="3"/>
<dbReference type="PROSITE" id="PS00178">
    <property type="entry name" value="AA_TRNA_LIGASE_I"/>
    <property type="match status" value="1"/>
</dbReference>
<evidence type="ECO:0000256" key="12">
    <source>
        <dbReference type="ARBA" id="ARBA00071644"/>
    </source>
</evidence>
<evidence type="ECO:0000256" key="8">
    <source>
        <dbReference type="ARBA" id="ARBA00022917"/>
    </source>
</evidence>
<dbReference type="GO" id="GO:0004814">
    <property type="term" value="F:arginine-tRNA ligase activity"/>
    <property type="evidence" value="ECO:0007669"/>
    <property type="project" value="UniProtKB-EC"/>
</dbReference>
<dbReference type="GO" id="GO:0006420">
    <property type="term" value="P:arginyl-tRNA aminoacylation"/>
    <property type="evidence" value="ECO:0007669"/>
    <property type="project" value="InterPro"/>
</dbReference>
<evidence type="ECO:0000259" key="15">
    <source>
        <dbReference type="SMART" id="SM00836"/>
    </source>
</evidence>
<comment type="subcellular location">
    <subcellularLocation>
        <location evidence="1">Cytoplasm</location>
        <location evidence="1">Cytosol</location>
    </subcellularLocation>
</comment>
<evidence type="ECO:0000256" key="2">
    <source>
        <dbReference type="ARBA" id="ARBA00005594"/>
    </source>
</evidence>
<dbReference type="SUPFAM" id="SSF55190">
    <property type="entry name" value="Arginyl-tRNA synthetase (ArgRS), N-terminal 'additional' domain"/>
    <property type="match status" value="1"/>
</dbReference>
<dbReference type="FunFam" id="1.10.730.10:FF:000064">
    <property type="entry name" value="Probable arginine--tRNA ligase, cytoplasmic"/>
    <property type="match status" value="1"/>
</dbReference>
<evidence type="ECO:0000259" key="16">
    <source>
        <dbReference type="SMART" id="SM01016"/>
    </source>
</evidence>
<dbReference type="PANTHER" id="PTHR11956">
    <property type="entry name" value="ARGINYL-TRNA SYNTHETASE"/>
    <property type="match status" value="1"/>
</dbReference>
<comment type="similarity">
    <text evidence="2 13">Belongs to the class-I aminoacyl-tRNA synthetase family.</text>
</comment>
<dbReference type="InterPro" id="IPR001278">
    <property type="entry name" value="Arg-tRNA-ligase"/>
</dbReference>
<dbReference type="GO" id="GO:0017101">
    <property type="term" value="C:aminoacyl-tRNA synthetase multienzyme complex"/>
    <property type="evidence" value="ECO:0007669"/>
    <property type="project" value="UniProtKB-ARBA"/>
</dbReference>
<dbReference type="Pfam" id="PF00750">
    <property type="entry name" value="tRNA-synt_1d"/>
    <property type="match status" value="1"/>
</dbReference>
<dbReference type="Proteomes" id="UP000835052">
    <property type="component" value="Unassembled WGS sequence"/>
</dbReference>
<evidence type="ECO:0000313" key="17">
    <source>
        <dbReference type="EMBL" id="CAD6187837.1"/>
    </source>
</evidence>
<dbReference type="FunFam" id="3.30.1360.70:FF:000002">
    <property type="entry name" value="arginine--tRNA ligase, cytoplasmic"/>
    <property type="match status" value="1"/>
</dbReference>
<keyword evidence="5 13" id="KW-0436">Ligase</keyword>
<dbReference type="InterPro" id="IPR008909">
    <property type="entry name" value="DALR_anticod-bd"/>
</dbReference>
<keyword evidence="6 13" id="KW-0547">Nucleotide-binding</keyword>
<dbReference type="NCBIfam" id="TIGR00456">
    <property type="entry name" value="argS"/>
    <property type="match status" value="1"/>
</dbReference>
<dbReference type="EMBL" id="CAJGYM010000007">
    <property type="protein sequence ID" value="CAD6187837.1"/>
    <property type="molecule type" value="Genomic_DNA"/>
</dbReference>
<feature type="region of interest" description="Disordered" evidence="14">
    <location>
        <begin position="99"/>
        <end position="144"/>
    </location>
</feature>
<dbReference type="InterPro" id="IPR001412">
    <property type="entry name" value="aa-tRNA-synth_I_CS"/>
</dbReference>
<dbReference type="InterPro" id="IPR014729">
    <property type="entry name" value="Rossmann-like_a/b/a_fold"/>
</dbReference>
<dbReference type="CDD" id="cd00671">
    <property type="entry name" value="ArgRS_core"/>
    <property type="match status" value="1"/>
</dbReference>
<dbReference type="OrthoDB" id="68056at2759"/>
<protein>
    <recommendedName>
        <fullName evidence="12">Probable arginine--tRNA ligase, cytoplasmic</fullName>
        <ecNumber evidence="3">6.1.1.19</ecNumber>
    </recommendedName>
    <alternativeName>
        <fullName evidence="10">Arginyl-tRNA synthetase</fullName>
    </alternativeName>
</protein>
<dbReference type="SMART" id="SM00836">
    <property type="entry name" value="DALR_1"/>
    <property type="match status" value="1"/>
</dbReference>
<keyword evidence="8 13" id="KW-0648">Protein biosynthesis</keyword>
<dbReference type="SMART" id="SM01016">
    <property type="entry name" value="Arg_tRNA_synt_N"/>
    <property type="match status" value="1"/>
</dbReference>
<dbReference type="InterPro" id="IPR009080">
    <property type="entry name" value="tRNAsynth_Ia_anticodon-bd"/>
</dbReference>
<feature type="compositionally biased region" description="Basic and acidic residues" evidence="14">
    <location>
        <begin position="114"/>
        <end position="140"/>
    </location>
</feature>
<feature type="domain" description="DALR anticodon binding" evidence="15">
    <location>
        <begin position="622"/>
        <end position="746"/>
    </location>
</feature>
<dbReference type="GO" id="GO:0005524">
    <property type="term" value="F:ATP binding"/>
    <property type="evidence" value="ECO:0007669"/>
    <property type="project" value="UniProtKB-KW"/>
</dbReference>
<evidence type="ECO:0000256" key="11">
    <source>
        <dbReference type="ARBA" id="ARBA00049339"/>
    </source>
</evidence>
<evidence type="ECO:0000256" key="6">
    <source>
        <dbReference type="ARBA" id="ARBA00022741"/>
    </source>
</evidence>
<evidence type="ECO:0000256" key="5">
    <source>
        <dbReference type="ARBA" id="ARBA00022598"/>
    </source>
</evidence>
<name>A0A8S1GWM0_9PELO</name>
<keyword evidence="9 13" id="KW-0030">Aminoacyl-tRNA synthetase</keyword>
<dbReference type="Gene3D" id="3.40.50.620">
    <property type="entry name" value="HUPs"/>
    <property type="match status" value="1"/>
</dbReference>
<evidence type="ECO:0000256" key="14">
    <source>
        <dbReference type="SAM" id="MobiDB-lite"/>
    </source>
</evidence>
<dbReference type="InterPro" id="IPR036695">
    <property type="entry name" value="Arg-tRNA-synth_N_sf"/>
</dbReference>
<dbReference type="FunFam" id="3.40.50.620:FF:000084">
    <property type="entry name" value="arginine--tRNA ligase, cytoplasmic"/>
    <property type="match status" value="1"/>
</dbReference>
<gene>
    <name evidence="17" type="ORF">CAUJ_LOCUS3756</name>
</gene>
<dbReference type="SUPFAM" id="SSF52374">
    <property type="entry name" value="Nucleotidylyl transferase"/>
    <property type="match status" value="1"/>
</dbReference>
<comment type="catalytic activity">
    <reaction evidence="11">
        <text>tRNA(Arg) + L-arginine + ATP = L-arginyl-tRNA(Arg) + AMP + diphosphate</text>
        <dbReference type="Rhea" id="RHEA:20301"/>
        <dbReference type="Rhea" id="RHEA-COMP:9658"/>
        <dbReference type="Rhea" id="RHEA-COMP:9673"/>
        <dbReference type="ChEBI" id="CHEBI:30616"/>
        <dbReference type="ChEBI" id="CHEBI:32682"/>
        <dbReference type="ChEBI" id="CHEBI:33019"/>
        <dbReference type="ChEBI" id="CHEBI:78442"/>
        <dbReference type="ChEBI" id="CHEBI:78513"/>
        <dbReference type="ChEBI" id="CHEBI:456215"/>
        <dbReference type="EC" id="6.1.1.19"/>
    </reaction>
</comment>
<dbReference type="Pfam" id="PF03485">
    <property type="entry name" value="Arg_tRNA_synt_N"/>
    <property type="match status" value="1"/>
</dbReference>
<dbReference type="HAMAP" id="MF_00123">
    <property type="entry name" value="Arg_tRNA_synth"/>
    <property type="match status" value="1"/>
</dbReference>
<keyword evidence="7 13" id="KW-0067">ATP-binding</keyword>
<organism evidence="17 18">
    <name type="scientific">Caenorhabditis auriculariae</name>
    <dbReference type="NCBI Taxonomy" id="2777116"/>
    <lineage>
        <taxon>Eukaryota</taxon>
        <taxon>Metazoa</taxon>
        <taxon>Ecdysozoa</taxon>
        <taxon>Nematoda</taxon>
        <taxon>Chromadorea</taxon>
        <taxon>Rhabditida</taxon>
        <taxon>Rhabditina</taxon>
        <taxon>Rhabditomorpha</taxon>
        <taxon>Rhabditoidea</taxon>
        <taxon>Rhabditidae</taxon>
        <taxon>Peloderinae</taxon>
        <taxon>Caenorhabditis</taxon>
    </lineage>
</organism>
<sequence length="746" mass="84690">MSSFSEALRVHGLQSVIRKVMASEQVSADKELQDYHNHFAADLQEVEKLSRLLNAMKRGEVTEELLEACPDLAEASKKNEKLKYRKKILQGSLEKQSAANSSRGINVPMTKSAIKRDNEKAVGAPDDKKPKKDAKSKEKTGGAAPKQARKYDYVVVEDYGSSILGRLSDLFRKAIKEAFPSLDVALLMAETSNPTFGDYQCNSAMPIAAKLKATGVSKRPGDVAKEIFAKIPSNTEFLEKVEVMPAGFINIFLKKDYIKKQIWSIAKKGLELPKISKRRVLVDFSSPNIAKEMHVGHLRSTIIGDSICRLLEAVGFDVLRVNHIGDWGTQFGMLIAHLYDRYPDFETKLPEISDLQAFYKESKKRFDEDEVFKKRAYECVVKLQSYEPNFVKAWETICDVSKKYNQYVYDRLDIKIEDFGESFYQDKMLNLVDSIKKTHPGVLREDEGRQIMFPTGCEVPLTVVKSDGGFTYDTSDLAALNYRINQLKVDWAIYVVDAGQSLHLETVYAAGRDFGWYDESVKRVEHVAFGLVLGEDRKKFKTRSGETVRLLDLLDEGVKRAEKSLQEKGRHEVMNKEELEAARDAVAYGCIKYADLSHTRTQDYVFSFDRMLDDRGNTAVYLLYAYARIRSIVRTSGVSEAELSDYLNKTSVLPLDHPAEMNLAKQILKLSDCVLQVLDSLMLHPLCDFVYQLATQFHDFYNECYVIDKRGDKTEIHFHRLALCDVTANTMATCFKILGIREVSKM</sequence>
<comment type="caution">
    <text evidence="17">The sequence shown here is derived from an EMBL/GenBank/DDBJ whole genome shotgun (WGS) entry which is preliminary data.</text>
</comment>
<evidence type="ECO:0000256" key="10">
    <source>
        <dbReference type="ARBA" id="ARBA00033033"/>
    </source>
</evidence>
<keyword evidence="18" id="KW-1185">Reference proteome</keyword>
<dbReference type="PRINTS" id="PR01038">
    <property type="entry name" value="TRNASYNTHARG"/>
</dbReference>
<dbReference type="InterPro" id="IPR005148">
    <property type="entry name" value="Arg-tRNA-synth_N"/>
</dbReference>
<reference evidence="17" key="1">
    <citation type="submission" date="2020-10" db="EMBL/GenBank/DDBJ databases">
        <authorList>
            <person name="Kikuchi T."/>
        </authorList>
    </citation>
    <scope>NUCLEOTIDE SEQUENCE</scope>
    <source>
        <strain evidence="17">NKZ352</strain>
    </source>
</reference>
<evidence type="ECO:0000256" key="3">
    <source>
        <dbReference type="ARBA" id="ARBA00012837"/>
    </source>
</evidence>
<evidence type="ECO:0000256" key="9">
    <source>
        <dbReference type="ARBA" id="ARBA00023146"/>
    </source>
</evidence>
<dbReference type="AlphaFoldDB" id="A0A8S1GWM0"/>
<evidence type="ECO:0000256" key="1">
    <source>
        <dbReference type="ARBA" id="ARBA00004514"/>
    </source>
</evidence>
<dbReference type="Pfam" id="PF05746">
    <property type="entry name" value="DALR_1"/>
    <property type="match status" value="1"/>
</dbReference>
<dbReference type="SUPFAM" id="SSF47323">
    <property type="entry name" value="Anticodon-binding domain of a subclass of class I aminoacyl-tRNA synthetases"/>
    <property type="match status" value="1"/>
</dbReference>
<proteinExistence type="inferred from homology"/>
<dbReference type="Gene3D" id="1.10.730.10">
    <property type="entry name" value="Isoleucyl-tRNA Synthetase, Domain 1"/>
    <property type="match status" value="1"/>
</dbReference>
<evidence type="ECO:0000256" key="13">
    <source>
        <dbReference type="RuleBase" id="RU363038"/>
    </source>
</evidence>
<feature type="domain" description="Arginyl tRNA synthetase N-terminal" evidence="16">
    <location>
        <begin position="165"/>
        <end position="253"/>
    </location>
</feature>
<evidence type="ECO:0000313" key="18">
    <source>
        <dbReference type="Proteomes" id="UP000835052"/>
    </source>
</evidence>
<dbReference type="Gene3D" id="3.30.1360.70">
    <property type="entry name" value="Arginyl tRNA synthetase N-terminal domain"/>
    <property type="match status" value="1"/>
</dbReference>